<sequence>MEQFFQFVTEHYILSTLWLIVFIMLVMDIAKKRFSSILPLKPQEAVIKTNRGGVFVDVRGAEDFAKGHIAGSKHLPLEKIRAGDTKILEKFKDAPIVTVCNYGNTARSAGTALVKAGFSQVYVLQGGLQGWQNASMPVSKAQPQKSNKKKA</sequence>
<dbReference type="PROSITE" id="PS50206">
    <property type="entry name" value="RHODANESE_3"/>
    <property type="match status" value="1"/>
</dbReference>
<comment type="caution">
    <text evidence="3">The sequence shown here is derived from an EMBL/GenBank/DDBJ whole genome shotgun (WGS) entry which is preliminary data.</text>
</comment>
<dbReference type="Proteomes" id="UP000288405">
    <property type="component" value="Unassembled WGS sequence"/>
</dbReference>
<keyword evidence="4" id="KW-1185">Reference proteome</keyword>
<feature type="transmembrane region" description="Helical" evidence="1">
    <location>
        <begin position="12"/>
        <end position="30"/>
    </location>
</feature>
<evidence type="ECO:0000313" key="4">
    <source>
        <dbReference type="Proteomes" id="UP000288405"/>
    </source>
</evidence>
<dbReference type="PANTHER" id="PTHR43031:SF18">
    <property type="entry name" value="RHODANESE-RELATED SULFURTRANSFERASES"/>
    <property type="match status" value="1"/>
</dbReference>
<accession>A0A432WPS3</accession>
<dbReference type="PANTHER" id="PTHR43031">
    <property type="entry name" value="FAD-DEPENDENT OXIDOREDUCTASE"/>
    <property type="match status" value="1"/>
</dbReference>
<protein>
    <submittedName>
        <fullName evidence="3">Rhodanese-like domain-containing protein</fullName>
    </submittedName>
</protein>
<reference evidence="3 4" key="1">
    <citation type="journal article" date="2011" name="Front. Microbiol.">
        <title>Genomic signatures of strain selection and enhancement in Bacillus atrophaeus var. globigii, a historical biowarfare simulant.</title>
        <authorList>
            <person name="Gibbons H.S."/>
            <person name="Broomall S.M."/>
            <person name="McNew L.A."/>
            <person name="Daligault H."/>
            <person name="Chapman C."/>
            <person name="Bruce D."/>
            <person name="Karavis M."/>
            <person name="Krepps M."/>
            <person name="McGregor P.A."/>
            <person name="Hong C."/>
            <person name="Park K.H."/>
            <person name="Akmal A."/>
            <person name="Feldman A."/>
            <person name="Lin J.S."/>
            <person name="Chang W.E."/>
            <person name="Higgs B.W."/>
            <person name="Demirev P."/>
            <person name="Lindquist J."/>
            <person name="Liem A."/>
            <person name="Fochler E."/>
            <person name="Read T.D."/>
            <person name="Tapia R."/>
            <person name="Johnson S."/>
            <person name="Bishop-Lilly K.A."/>
            <person name="Detter C."/>
            <person name="Han C."/>
            <person name="Sozhamannan S."/>
            <person name="Rosenzweig C.N."/>
            <person name="Skowronski E.W."/>
        </authorList>
    </citation>
    <scope>NUCLEOTIDE SEQUENCE [LARGE SCALE GENOMIC DNA]</scope>
    <source>
        <strain evidence="3 4">GYP-17</strain>
    </source>
</reference>
<name>A0A432WPS3_9GAMM</name>
<dbReference type="Gene3D" id="3.40.250.10">
    <property type="entry name" value="Rhodanese-like domain"/>
    <property type="match status" value="1"/>
</dbReference>
<dbReference type="InterPro" id="IPR001763">
    <property type="entry name" value="Rhodanese-like_dom"/>
</dbReference>
<dbReference type="CDD" id="cd00158">
    <property type="entry name" value="RHOD"/>
    <property type="match status" value="1"/>
</dbReference>
<evidence type="ECO:0000256" key="1">
    <source>
        <dbReference type="SAM" id="Phobius"/>
    </source>
</evidence>
<dbReference type="RefSeq" id="WP_126776056.1">
    <property type="nucleotide sequence ID" value="NZ_PIPM01000002.1"/>
</dbReference>
<evidence type="ECO:0000313" key="3">
    <source>
        <dbReference type="EMBL" id="RUO35677.1"/>
    </source>
</evidence>
<evidence type="ECO:0000259" key="2">
    <source>
        <dbReference type="PROSITE" id="PS50206"/>
    </source>
</evidence>
<dbReference type="EMBL" id="PIPM01000002">
    <property type="protein sequence ID" value="RUO35677.1"/>
    <property type="molecule type" value="Genomic_DNA"/>
</dbReference>
<proteinExistence type="predicted"/>
<keyword evidence="1" id="KW-1133">Transmembrane helix</keyword>
<keyword evidence="1" id="KW-0812">Transmembrane</keyword>
<dbReference type="SUPFAM" id="SSF52821">
    <property type="entry name" value="Rhodanese/Cell cycle control phosphatase"/>
    <property type="match status" value="1"/>
</dbReference>
<gene>
    <name evidence="3" type="ORF">CWE11_02650</name>
</gene>
<dbReference type="SMART" id="SM00450">
    <property type="entry name" value="RHOD"/>
    <property type="match status" value="1"/>
</dbReference>
<keyword evidence="1" id="KW-0472">Membrane</keyword>
<dbReference type="Pfam" id="PF00581">
    <property type="entry name" value="Rhodanese"/>
    <property type="match status" value="1"/>
</dbReference>
<dbReference type="AlphaFoldDB" id="A0A432WPS3"/>
<dbReference type="OrthoDB" id="9808735at2"/>
<dbReference type="InterPro" id="IPR050229">
    <property type="entry name" value="GlpE_sulfurtransferase"/>
</dbReference>
<feature type="domain" description="Rhodanese" evidence="2">
    <location>
        <begin position="49"/>
        <end position="140"/>
    </location>
</feature>
<organism evidence="3 4">
    <name type="scientific">Aliidiomarina sanyensis</name>
    <dbReference type="NCBI Taxonomy" id="1249555"/>
    <lineage>
        <taxon>Bacteria</taxon>
        <taxon>Pseudomonadati</taxon>
        <taxon>Pseudomonadota</taxon>
        <taxon>Gammaproteobacteria</taxon>
        <taxon>Alteromonadales</taxon>
        <taxon>Idiomarinaceae</taxon>
        <taxon>Aliidiomarina</taxon>
    </lineage>
</organism>
<dbReference type="InterPro" id="IPR036873">
    <property type="entry name" value="Rhodanese-like_dom_sf"/>
</dbReference>